<dbReference type="Proteomes" id="UP000310158">
    <property type="component" value="Unassembled WGS sequence"/>
</dbReference>
<organism evidence="1 2">
    <name type="scientific">Bondarzewia mesenterica</name>
    <dbReference type="NCBI Taxonomy" id="1095465"/>
    <lineage>
        <taxon>Eukaryota</taxon>
        <taxon>Fungi</taxon>
        <taxon>Dikarya</taxon>
        <taxon>Basidiomycota</taxon>
        <taxon>Agaricomycotina</taxon>
        <taxon>Agaricomycetes</taxon>
        <taxon>Russulales</taxon>
        <taxon>Bondarzewiaceae</taxon>
        <taxon>Bondarzewia</taxon>
    </lineage>
</organism>
<dbReference type="OrthoDB" id="2155101at2759"/>
<gene>
    <name evidence="1" type="ORF">EW146_g719</name>
</gene>
<sequence>MAGMAPPLLSRGLDPILGVFTGVLAYYLYENNPRTALPPDQKLETLIRWKIDKVRAERSAKQEDDVNHIDWRQVISEEK</sequence>
<dbReference type="InterPro" id="IPR024242">
    <property type="entry name" value="NCE101"/>
</dbReference>
<dbReference type="EMBL" id="SGPL01000016">
    <property type="protein sequence ID" value="THH20679.1"/>
    <property type="molecule type" value="Genomic_DNA"/>
</dbReference>
<protein>
    <submittedName>
        <fullName evidence="1">Uncharacterized protein</fullName>
    </submittedName>
</protein>
<evidence type="ECO:0000313" key="1">
    <source>
        <dbReference type="EMBL" id="THH20679.1"/>
    </source>
</evidence>
<comment type="caution">
    <text evidence="1">The sequence shown here is derived from an EMBL/GenBank/DDBJ whole genome shotgun (WGS) entry which is preliminary data.</text>
</comment>
<dbReference type="AlphaFoldDB" id="A0A4S4M656"/>
<accession>A0A4S4M656</accession>
<proteinExistence type="predicted"/>
<reference evidence="1 2" key="1">
    <citation type="submission" date="2019-02" db="EMBL/GenBank/DDBJ databases">
        <title>Genome sequencing of the rare red list fungi Bondarzewia mesenterica.</title>
        <authorList>
            <person name="Buettner E."/>
            <person name="Kellner H."/>
        </authorList>
    </citation>
    <scope>NUCLEOTIDE SEQUENCE [LARGE SCALE GENOMIC DNA]</scope>
    <source>
        <strain evidence="1 2">DSM 108281</strain>
    </source>
</reference>
<dbReference type="Pfam" id="PF11654">
    <property type="entry name" value="NCE101"/>
    <property type="match status" value="1"/>
</dbReference>
<dbReference type="PANTHER" id="PTHR28011:SF1">
    <property type="entry name" value="NON-CLASSICAL EXPORT PROTEIN 1"/>
    <property type="match status" value="1"/>
</dbReference>
<evidence type="ECO:0000313" key="2">
    <source>
        <dbReference type="Proteomes" id="UP000310158"/>
    </source>
</evidence>
<keyword evidence="2" id="KW-1185">Reference proteome</keyword>
<dbReference type="PANTHER" id="PTHR28011">
    <property type="entry name" value="NON-CLASSICAL EXPORT PROTEIN 1"/>
    <property type="match status" value="1"/>
</dbReference>
<name>A0A4S4M656_9AGAM</name>
<dbReference type="GO" id="GO:0009306">
    <property type="term" value="P:protein secretion"/>
    <property type="evidence" value="ECO:0007669"/>
    <property type="project" value="InterPro"/>
</dbReference>